<evidence type="ECO:0000256" key="3">
    <source>
        <dbReference type="ARBA" id="ARBA00022622"/>
    </source>
</evidence>
<evidence type="ECO:0000313" key="11">
    <source>
        <dbReference type="EMBL" id="KAH9295876.1"/>
    </source>
</evidence>
<feature type="signal peptide" evidence="9">
    <location>
        <begin position="1"/>
        <end position="20"/>
    </location>
</feature>
<keyword evidence="6" id="KW-0325">Glycoprotein</keyword>
<gene>
    <name evidence="11" type="ORF">KI387_039464</name>
</gene>
<dbReference type="PANTHER" id="PTHR33044">
    <property type="entry name" value="BIFUNCTIONAL INHIBITOR/LIPID-TRANSFER PROTEIN/SEED STORAGE 2S ALBUMIN SUPERFAMILY PROTEIN-RELATED"/>
    <property type="match status" value="1"/>
</dbReference>
<dbReference type="PRINTS" id="PR00382">
    <property type="entry name" value="LIPIDTRNSFER"/>
</dbReference>
<dbReference type="FunFam" id="1.10.110.10:FF:000001">
    <property type="entry name" value="Bifunctional inhibitor/lipid-transfer protein/seed storage 2S albumin superfamily protein"/>
    <property type="match status" value="1"/>
</dbReference>
<evidence type="ECO:0000256" key="4">
    <source>
        <dbReference type="ARBA" id="ARBA00022729"/>
    </source>
</evidence>
<dbReference type="SUPFAM" id="SSF47699">
    <property type="entry name" value="Bifunctional inhibitor/lipid-transfer protein/seed storage 2S albumin"/>
    <property type="match status" value="1"/>
</dbReference>
<dbReference type="GO" id="GO:0005886">
    <property type="term" value="C:plasma membrane"/>
    <property type="evidence" value="ECO:0007669"/>
    <property type="project" value="UniProtKB-SubCell"/>
</dbReference>
<keyword evidence="3" id="KW-0472">Membrane</keyword>
<accession>A0AA38CAS2</accession>
<evidence type="ECO:0000256" key="8">
    <source>
        <dbReference type="SAM" id="MobiDB-lite"/>
    </source>
</evidence>
<comment type="subcellular location">
    <subcellularLocation>
        <location evidence="1">Cell membrane</location>
        <topology evidence="1">Lipid-anchor</topology>
        <topology evidence="1">GPI-anchor</topology>
    </subcellularLocation>
</comment>
<evidence type="ECO:0000256" key="6">
    <source>
        <dbReference type="ARBA" id="ARBA00023180"/>
    </source>
</evidence>
<dbReference type="CDD" id="cd00010">
    <property type="entry name" value="AAI_LTSS"/>
    <property type="match status" value="1"/>
</dbReference>
<dbReference type="GO" id="GO:0098552">
    <property type="term" value="C:side of membrane"/>
    <property type="evidence" value="ECO:0007669"/>
    <property type="project" value="UniProtKB-KW"/>
</dbReference>
<evidence type="ECO:0000259" key="10">
    <source>
        <dbReference type="SMART" id="SM00499"/>
    </source>
</evidence>
<sequence length="288" mass="27670">MEKSALLCLSITALFAGVVAQAPAPSPSSDCITYIAMLSPCLNFVMTPTNQTKPDKDCCTGLSSVVSAKASCLCMLLNANNTLGLPINMTQALALPGACNVKTPPVSQCSTAAAANSPSASSPATAPAISPSKSPAMSPAKSKSPANSPTSTPETSPTKAPSSAKALAPSPKGSAPIAAVPSPAPVAEGAVSGPSPASVPEGAPASAPVTGISPAPSSSAEAPQSSTSPSIAPSASTPSSVSSPPSPPTAGSQTPSSAPVADSTDAGAIFAPSALLVLAGLALATFQL</sequence>
<dbReference type="InterPro" id="IPR036312">
    <property type="entry name" value="Bifun_inhib/LTP/seed_sf"/>
</dbReference>
<evidence type="ECO:0000256" key="7">
    <source>
        <dbReference type="ARBA" id="ARBA00023288"/>
    </source>
</evidence>
<keyword evidence="4 9" id="KW-0732">Signal</keyword>
<dbReference type="Gene3D" id="1.10.110.10">
    <property type="entry name" value="Plant lipid-transfer and hydrophobic proteins"/>
    <property type="match status" value="1"/>
</dbReference>
<feature type="chain" id="PRO_5041265184" description="Bifunctional inhibitor/plant lipid transfer protein/seed storage helical domain-containing protein" evidence="9">
    <location>
        <begin position="21"/>
        <end position="288"/>
    </location>
</feature>
<dbReference type="Proteomes" id="UP000824469">
    <property type="component" value="Unassembled WGS sequence"/>
</dbReference>
<dbReference type="Pfam" id="PF14368">
    <property type="entry name" value="LTP_2"/>
    <property type="match status" value="1"/>
</dbReference>
<feature type="compositionally biased region" description="Low complexity" evidence="8">
    <location>
        <begin position="111"/>
        <end position="192"/>
    </location>
</feature>
<evidence type="ECO:0000256" key="5">
    <source>
        <dbReference type="ARBA" id="ARBA00023157"/>
    </source>
</evidence>
<dbReference type="GO" id="GO:0008289">
    <property type="term" value="F:lipid binding"/>
    <property type="evidence" value="ECO:0007669"/>
    <property type="project" value="InterPro"/>
</dbReference>
<keyword evidence="12" id="KW-1185">Reference proteome</keyword>
<dbReference type="InterPro" id="IPR043325">
    <property type="entry name" value="LTSS"/>
</dbReference>
<keyword evidence="5" id="KW-1015">Disulfide bond</keyword>
<reference evidence="11 12" key="1">
    <citation type="journal article" date="2021" name="Nat. Plants">
        <title>The Taxus genome provides insights into paclitaxel biosynthesis.</title>
        <authorList>
            <person name="Xiong X."/>
            <person name="Gou J."/>
            <person name="Liao Q."/>
            <person name="Li Y."/>
            <person name="Zhou Q."/>
            <person name="Bi G."/>
            <person name="Li C."/>
            <person name="Du R."/>
            <person name="Wang X."/>
            <person name="Sun T."/>
            <person name="Guo L."/>
            <person name="Liang H."/>
            <person name="Lu P."/>
            <person name="Wu Y."/>
            <person name="Zhang Z."/>
            <person name="Ro D.K."/>
            <person name="Shang Y."/>
            <person name="Huang S."/>
            <person name="Yan J."/>
        </authorList>
    </citation>
    <scope>NUCLEOTIDE SEQUENCE [LARGE SCALE GENOMIC DNA]</scope>
    <source>
        <strain evidence="11">Ta-2019</strain>
    </source>
</reference>
<dbReference type="InterPro" id="IPR016140">
    <property type="entry name" value="Bifunc_inhib/LTP/seed_store"/>
</dbReference>
<organism evidence="11 12">
    <name type="scientific">Taxus chinensis</name>
    <name type="common">Chinese yew</name>
    <name type="synonym">Taxus wallichiana var. chinensis</name>
    <dbReference type="NCBI Taxonomy" id="29808"/>
    <lineage>
        <taxon>Eukaryota</taxon>
        <taxon>Viridiplantae</taxon>
        <taxon>Streptophyta</taxon>
        <taxon>Embryophyta</taxon>
        <taxon>Tracheophyta</taxon>
        <taxon>Spermatophyta</taxon>
        <taxon>Pinopsida</taxon>
        <taxon>Pinidae</taxon>
        <taxon>Conifers II</taxon>
        <taxon>Cupressales</taxon>
        <taxon>Taxaceae</taxon>
        <taxon>Taxus</taxon>
    </lineage>
</organism>
<keyword evidence="3" id="KW-0336">GPI-anchor</keyword>
<keyword evidence="7" id="KW-0449">Lipoprotein</keyword>
<dbReference type="EMBL" id="JAHRHJ020000011">
    <property type="protein sequence ID" value="KAH9295876.1"/>
    <property type="molecule type" value="Genomic_DNA"/>
</dbReference>
<proteinExistence type="inferred from homology"/>
<evidence type="ECO:0000256" key="2">
    <source>
        <dbReference type="ARBA" id="ARBA00009748"/>
    </source>
</evidence>
<dbReference type="GO" id="GO:0006869">
    <property type="term" value="P:lipid transport"/>
    <property type="evidence" value="ECO:0007669"/>
    <property type="project" value="InterPro"/>
</dbReference>
<feature type="region of interest" description="Disordered" evidence="8">
    <location>
        <begin position="111"/>
        <end position="264"/>
    </location>
</feature>
<dbReference type="OMA" id="MIMACCV"/>
<feature type="domain" description="Bifunctional inhibitor/plant lipid transfer protein/seed storage helical" evidence="10">
    <location>
        <begin position="31"/>
        <end position="109"/>
    </location>
</feature>
<dbReference type="AlphaFoldDB" id="A0AA38CAS2"/>
<protein>
    <recommendedName>
        <fullName evidence="10">Bifunctional inhibitor/plant lipid transfer protein/seed storage helical domain-containing protein</fullName>
    </recommendedName>
</protein>
<dbReference type="SMART" id="SM00499">
    <property type="entry name" value="AAI"/>
    <property type="match status" value="1"/>
</dbReference>
<evidence type="ECO:0000313" key="12">
    <source>
        <dbReference type="Proteomes" id="UP000824469"/>
    </source>
</evidence>
<comment type="similarity">
    <text evidence="2">Belongs to the plant LTP family.</text>
</comment>
<evidence type="ECO:0000256" key="1">
    <source>
        <dbReference type="ARBA" id="ARBA00004609"/>
    </source>
</evidence>
<comment type="caution">
    <text evidence="11">The sequence shown here is derived from an EMBL/GenBank/DDBJ whole genome shotgun (WGS) entry which is preliminary data.</text>
</comment>
<evidence type="ECO:0000256" key="9">
    <source>
        <dbReference type="SAM" id="SignalP"/>
    </source>
</evidence>
<dbReference type="InterPro" id="IPR000528">
    <property type="entry name" value="Plant_nsLTP"/>
</dbReference>
<name>A0AA38CAS2_TAXCH</name>
<feature type="compositionally biased region" description="Low complexity" evidence="8">
    <location>
        <begin position="213"/>
        <end position="259"/>
    </location>
</feature>